<dbReference type="GO" id="GO:0003676">
    <property type="term" value="F:nucleic acid binding"/>
    <property type="evidence" value="ECO:0007669"/>
    <property type="project" value="InterPro"/>
</dbReference>
<evidence type="ECO:0000259" key="4">
    <source>
        <dbReference type="SMART" id="SM00892"/>
    </source>
</evidence>
<proteinExistence type="predicted"/>
<evidence type="ECO:0000313" key="5">
    <source>
        <dbReference type="Ensembl" id="ENSOTSP00005134192.1"/>
    </source>
</evidence>
<feature type="chain" id="PRO_5044206803" description="Endonuclease domain-containing 1 protein-like" evidence="2">
    <location>
        <begin position="24"/>
        <end position="412"/>
    </location>
</feature>
<feature type="domain" description="DNA/RNA non-specific endonuclease/pyrophosphatase/phosphodiesterase" evidence="4">
    <location>
        <begin position="71"/>
        <end position="363"/>
    </location>
</feature>
<dbReference type="SMART" id="SM00477">
    <property type="entry name" value="NUC"/>
    <property type="match status" value="1"/>
</dbReference>
<evidence type="ECO:0000256" key="2">
    <source>
        <dbReference type="SAM" id="SignalP"/>
    </source>
</evidence>
<evidence type="ECO:0000256" key="1">
    <source>
        <dbReference type="SAM" id="MobiDB-lite"/>
    </source>
</evidence>
<evidence type="ECO:0000313" key="6">
    <source>
        <dbReference type="Proteomes" id="UP000694402"/>
    </source>
</evidence>
<dbReference type="InterPro" id="IPR001604">
    <property type="entry name" value="Endo_G_ENPP1-like_dom"/>
</dbReference>
<feature type="signal peptide" evidence="2">
    <location>
        <begin position="1"/>
        <end position="23"/>
    </location>
</feature>
<organism evidence="5 6">
    <name type="scientific">Oncorhynchus tshawytscha</name>
    <name type="common">Chinook salmon</name>
    <name type="synonym">Salmo tshawytscha</name>
    <dbReference type="NCBI Taxonomy" id="74940"/>
    <lineage>
        <taxon>Eukaryota</taxon>
        <taxon>Metazoa</taxon>
        <taxon>Chordata</taxon>
        <taxon>Craniata</taxon>
        <taxon>Vertebrata</taxon>
        <taxon>Euteleostomi</taxon>
        <taxon>Actinopterygii</taxon>
        <taxon>Neopterygii</taxon>
        <taxon>Teleostei</taxon>
        <taxon>Protacanthopterygii</taxon>
        <taxon>Salmoniformes</taxon>
        <taxon>Salmonidae</taxon>
        <taxon>Salmoninae</taxon>
        <taxon>Oncorhynchus</taxon>
    </lineage>
</organism>
<dbReference type="Pfam" id="PF01223">
    <property type="entry name" value="Endonuclease_NS"/>
    <property type="match status" value="2"/>
</dbReference>
<dbReference type="InterPro" id="IPR020821">
    <property type="entry name" value="ENPP1-3/EXOG-like_nuc-like"/>
</dbReference>
<dbReference type="AlphaFoldDB" id="A0AAZ3QXZ2"/>
<dbReference type="GeneTree" id="ENSGT01030000234592"/>
<dbReference type="InterPro" id="IPR044925">
    <property type="entry name" value="His-Me_finger_sf"/>
</dbReference>
<dbReference type="SUPFAM" id="SSF54060">
    <property type="entry name" value="His-Me finger endonucleases"/>
    <property type="match status" value="2"/>
</dbReference>
<dbReference type="Proteomes" id="UP000694402">
    <property type="component" value="Unassembled WGS sequence"/>
</dbReference>
<feature type="compositionally biased region" description="Basic and acidic residues" evidence="1">
    <location>
        <begin position="378"/>
        <end position="391"/>
    </location>
</feature>
<dbReference type="PANTHER" id="PTHR21472:SF15">
    <property type="entry name" value="ENDONUCLEASE DOMAIN-CONTAINING 1 PROTEIN-RELATED"/>
    <property type="match status" value="1"/>
</dbReference>
<dbReference type="GO" id="GO:0016787">
    <property type="term" value="F:hydrolase activity"/>
    <property type="evidence" value="ECO:0007669"/>
    <property type="project" value="InterPro"/>
</dbReference>
<dbReference type="GO" id="GO:0046872">
    <property type="term" value="F:metal ion binding"/>
    <property type="evidence" value="ECO:0007669"/>
    <property type="project" value="InterPro"/>
</dbReference>
<reference evidence="6" key="1">
    <citation type="journal article" date="2018" name="PLoS ONE">
        <title>Chinook salmon (Oncorhynchus tshawytscha) genome and transcriptome.</title>
        <authorList>
            <person name="Christensen K.A."/>
            <person name="Leong J.S."/>
            <person name="Sakhrani D."/>
            <person name="Biagi C.A."/>
            <person name="Minkley D.R."/>
            <person name="Withler R.E."/>
            <person name="Rondeau E.B."/>
            <person name="Koop B.F."/>
            <person name="Devlin R.H."/>
        </authorList>
    </citation>
    <scope>NUCLEOTIDE SEQUENCE [LARGE SCALE GENOMIC DNA]</scope>
</reference>
<accession>A0AAZ3QXZ2</accession>
<keyword evidence="6" id="KW-1185">Reference proteome</keyword>
<reference evidence="5" key="2">
    <citation type="submission" date="2025-08" db="UniProtKB">
        <authorList>
            <consortium name="Ensembl"/>
        </authorList>
    </citation>
    <scope>IDENTIFICATION</scope>
</reference>
<reference evidence="5" key="3">
    <citation type="submission" date="2025-09" db="UniProtKB">
        <authorList>
            <consortium name="Ensembl"/>
        </authorList>
    </citation>
    <scope>IDENTIFICATION</scope>
</reference>
<name>A0AAZ3QXZ2_ONCTS</name>
<dbReference type="Gene3D" id="3.40.570.10">
    <property type="entry name" value="Extracellular Endonuclease, subunit A"/>
    <property type="match status" value="2"/>
</dbReference>
<evidence type="ECO:0008006" key="7">
    <source>
        <dbReference type="Google" id="ProtNLM"/>
    </source>
</evidence>
<feature type="domain" description="ENPP1-3/EXOG-like endonuclease/phosphodiesterase" evidence="3">
    <location>
        <begin position="72"/>
        <end position="288"/>
    </location>
</feature>
<dbReference type="Ensembl" id="ENSOTST00005175350.1">
    <property type="protein sequence ID" value="ENSOTSP00005134192.1"/>
    <property type="gene ID" value="ENSOTSG00005053695.1"/>
</dbReference>
<sequence>MMGVLNHLSTLLLLLSLLPPALSHVVERFSDVTDCETFFLEGTTPNLPGILVGGKVQDQNRYKPICQKYKKTYMFATLYDTTNMIPVFSAYTFTGVGPSGTRPDTWMIEPQLDGGIEPVMGLEKQGVIYTHQAVNQDYDEYGKDKKVNKGHLFPKSFAHQPVNQDSTFTLTNAVPQLKTFNEGSWGKMECTVRKILLKQCLDNNGQPKAYVLTGAVPSVNNKLNNRVNKGHLFPKSFAHQPVNQDSTFTLTNAVPQVKTFNEGSWGKMECTVRKILRKQCLDNNGQPKAYVLTGAVPSVNNKLNNRVNIPDLLWTAYCCYNSKKKEWMAKAHWGENQEETNKQVLNPHTLSELYNMLKQHYPGGDVQVFPDQCPRGSSQKEREKSREREIGSGDISGKGLMTCDEDCKCVSL</sequence>
<protein>
    <recommendedName>
        <fullName evidence="7">Endonuclease domain-containing 1 protein-like</fullName>
    </recommendedName>
</protein>
<keyword evidence="2" id="KW-0732">Signal</keyword>
<dbReference type="SMART" id="SM00892">
    <property type="entry name" value="Endonuclease_NS"/>
    <property type="match status" value="1"/>
</dbReference>
<dbReference type="InterPro" id="IPR039015">
    <property type="entry name" value="ENDOD1"/>
</dbReference>
<dbReference type="PANTHER" id="PTHR21472">
    <property type="entry name" value="ENDONUCLEASE DOMAIN-CONTAINING 1 PROTEIN ENDOD1"/>
    <property type="match status" value="1"/>
</dbReference>
<feature type="region of interest" description="Disordered" evidence="1">
    <location>
        <begin position="372"/>
        <end position="394"/>
    </location>
</feature>
<evidence type="ECO:0000259" key="3">
    <source>
        <dbReference type="SMART" id="SM00477"/>
    </source>
</evidence>
<dbReference type="InterPro" id="IPR044929">
    <property type="entry name" value="DNA/RNA_non-sp_Endonuclease_sf"/>
</dbReference>